<evidence type="ECO:0000313" key="1">
    <source>
        <dbReference type="EMBL" id="GAA5813598.1"/>
    </source>
</evidence>
<reference evidence="1 2" key="1">
    <citation type="submission" date="2024-04" db="EMBL/GenBank/DDBJ databases">
        <title>genome sequences of Mucor flavus KT1a and Helicostylum pulchrum KT1b strains isolated from the surface of a dry-aged beef.</title>
        <authorList>
            <person name="Toyotome T."/>
            <person name="Hosono M."/>
            <person name="Torimaru M."/>
            <person name="Fukuda K."/>
            <person name="Mikami N."/>
        </authorList>
    </citation>
    <scope>NUCLEOTIDE SEQUENCE [LARGE SCALE GENOMIC DNA]</scope>
    <source>
        <strain evidence="1 2">KT1a</strain>
    </source>
</reference>
<proteinExistence type="predicted"/>
<organism evidence="1 2">
    <name type="scientific">Mucor flavus</name>
    <dbReference type="NCBI Taxonomy" id="439312"/>
    <lineage>
        <taxon>Eukaryota</taxon>
        <taxon>Fungi</taxon>
        <taxon>Fungi incertae sedis</taxon>
        <taxon>Mucoromycota</taxon>
        <taxon>Mucoromycotina</taxon>
        <taxon>Mucoromycetes</taxon>
        <taxon>Mucorales</taxon>
        <taxon>Mucorineae</taxon>
        <taxon>Mucoraceae</taxon>
        <taxon>Mucor</taxon>
    </lineage>
</organism>
<protein>
    <submittedName>
        <fullName evidence="1">Uncharacterized protein</fullName>
    </submittedName>
</protein>
<gene>
    <name evidence="1" type="ORF">MFLAVUS_007081</name>
</gene>
<dbReference type="EMBL" id="BAABUK010000017">
    <property type="protein sequence ID" value="GAA5813598.1"/>
    <property type="molecule type" value="Genomic_DNA"/>
</dbReference>
<comment type="caution">
    <text evidence="1">The sequence shown here is derived from an EMBL/GenBank/DDBJ whole genome shotgun (WGS) entry which is preliminary data.</text>
</comment>
<dbReference type="Proteomes" id="UP001473302">
    <property type="component" value="Unassembled WGS sequence"/>
</dbReference>
<sequence>MSEKQYWIRDTYYMPPHDRNSKLHINMYGVTTSNDVSSKLLKAFSNTNTEEVSSEACQFGWLKKDDKYYNLYSKECSDEHPCRS</sequence>
<name>A0ABP9Z3C3_9FUNG</name>
<accession>A0ABP9Z3C3</accession>
<keyword evidence="2" id="KW-1185">Reference proteome</keyword>
<evidence type="ECO:0000313" key="2">
    <source>
        <dbReference type="Proteomes" id="UP001473302"/>
    </source>
</evidence>